<dbReference type="AlphaFoldDB" id="M4B832"/>
<sequence length="64" mass="6840">MVDEDYKGPSTKLESTRQDSRGQVRALHVQSGDVLSPGDNMAAGTLRREAQTGGPAGVTGRNRR</sequence>
<dbReference type="Proteomes" id="UP000011713">
    <property type="component" value="Unassembled WGS sequence"/>
</dbReference>
<dbReference type="InParanoid" id="M4B832"/>
<reference evidence="2" key="2">
    <citation type="submission" date="2015-06" db="UniProtKB">
        <authorList>
            <consortium name="EnsemblProtists"/>
        </authorList>
    </citation>
    <scope>IDENTIFICATION</scope>
    <source>
        <strain evidence="2">Emoy2</strain>
    </source>
</reference>
<keyword evidence="3" id="KW-1185">Reference proteome</keyword>
<name>M4B832_HYAAE</name>
<accession>M4B832</accession>
<protein>
    <submittedName>
        <fullName evidence="2">Uncharacterized protein</fullName>
    </submittedName>
</protein>
<reference evidence="3" key="1">
    <citation type="journal article" date="2010" name="Science">
        <title>Signatures of adaptation to obligate biotrophy in the Hyaloperonospora arabidopsidis genome.</title>
        <authorList>
            <person name="Baxter L."/>
            <person name="Tripathy S."/>
            <person name="Ishaque N."/>
            <person name="Boot N."/>
            <person name="Cabral A."/>
            <person name="Kemen E."/>
            <person name="Thines M."/>
            <person name="Ah-Fong A."/>
            <person name="Anderson R."/>
            <person name="Badejoko W."/>
            <person name="Bittner-Eddy P."/>
            <person name="Boore J.L."/>
            <person name="Chibucos M.C."/>
            <person name="Coates M."/>
            <person name="Dehal P."/>
            <person name="Delehaunty K."/>
            <person name="Dong S."/>
            <person name="Downton P."/>
            <person name="Dumas B."/>
            <person name="Fabro G."/>
            <person name="Fronick C."/>
            <person name="Fuerstenberg S.I."/>
            <person name="Fulton L."/>
            <person name="Gaulin E."/>
            <person name="Govers F."/>
            <person name="Hughes L."/>
            <person name="Humphray S."/>
            <person name="Jiang R.H."/>
            <person name="Judelson H."/>
            <person name="Kamoun S."/>
            <person name="Kyung K."/>
            <person name="Meijer H."/>
            <person name="Minx P."/>
            <person name="Morris P."/>
            <person name="Nelson J."/>
            <person name="Phuntumart V."/>
            <person name="Qutob D."/>
            <person name="Rehmany A."/>
            <person name="Rougon-Cardoso A."/>
            <person name="Ryden P."/>
            <person name="Torto-Alalibo T."/>
            <person name="Studholme D."/>
            <person name="Wang Y."/>
            <person name="Win J."/>
            <person name="Wood J."/>
            <person name="Clifton S.W."/>
            <person name="Rogers J."/>
            <person name="Van den Ackerveken G."/>
            <person name="Jones J.D."/>
            <person name="McDowell J.M."/>
            <person name="Beynon J."/>
            <person name="Tyler B.M."/>
        </authorList>
    </citation>
    <scope>NUCLEOTIDE SEQUENCE [LARGE SCALE GENOMIC DNA]</scope>
    <source>
        <strain evidence="3">Emoy2</strain>
    </source>
</reference>
<proteinExistence type="predicted"/>
<evidence type="ECO:0000313" key="3">
    <source>
        <dbReference type="Proteomes" id="UP000011713"/>
    </source>
</evidence>
<evidence type="ECO:0000313" key="2">
    <source>
        <dbReference type="EnsemblProtists" id="HpaP802434"/>
    </source>
</evidence>
<dbReference type="EnsemblProtists" id="HpaT802434">
    <property type="protein sequence ID" value="HpaP802434"/>
    <property type="gene ID" value="HpaG802434"/>
</dbReference>
<dbReference type="VEuPathDB" id="FungiDB:HpaG802434"/>
<dbReference type="EMBL" id="JH597957">
    <property type="status" value="NOT_ANNOTATED_CDS"/>
    <property type="molecule type" value="Genomic_DNA"/>
</dbReference>
<organism evidence="2 3">
    <name type="scientific">Hyaloperonospora arabidopsidis (strain Emoy2)</name>
    <name type="common">Downy mildew agent</name>
    <name type="synonym">Peronospora arabidopsidis</name>
    <dbReference type="NCBI Taxonomy" id="559515"/>
    <lineage>
        <taxon>Eukaryota</taxon>
        <taxon>Sar</taxon>
        <taxon>Stramenopiles</taxon>
        <taxon>Oomycota</taxon>
        <taxon>Peronosporomycetes</taxon>
        <taxon>Peronosporales</taxon>
        <taxon>Peronosporaceae</taxon>
        <taxon>Hyaloperonospora</taxon>
    </lineage>
</organism>
<dbReference type="HOGENOM" id="CLU_2872387_0_0_1"/>
<feature type="region of interest" description="Disordered" evidence="1">
    <location>
        <begin position="1"/>
        <end position="64"/>
    </location>
</feature>
<evidence type="ECO:0000256" key="1">
    <source>
        <dbReference type="SAM" id="MobiDB-lite"/>
    </source>
</evidence>